<keyword evidence="1" id="KW-1133">Transmembrane helix</keyword>
<dbReference type="Proteomes" id="UP001211173">
    <property type="component" value="Unassembled WGS sequence"/>
</dbReference>
<protein>
    <recommendedName>
        <fullName evidence="8">PrgI family protein</fullName>
    </recommendedName>
</protein>
<reference evidence="2 6" key="1">
    <citation type="submission" date="2015-09" db="EMBL/GenBank/DDBJ databases">
        <authorList>
            <consortium name="Pathogen Informatics"/>
        </authorList>
    </citation>
    <scope>NUCLEOTIDE SEQUENCE [LARGE SCALE GENOMIC DNA]</scope>
    <source>
        <strain evidence="2 6">2789STDY5608854</strain>
    </source>
</reference>
<dbReference type="Proteomes" id="UP000095746">
    <property type="component" value="Unassembled WGS sequence"/>
</dbReference>
<gene>
    <name evidence="2" type="ORF">ERS852411_00736</name>
    <name evidence="5" type="ORF">GKE90_12050</name>
    <name evidence="3" type="ORF">PND83_07825</name>
    <name evidence="4" type="ORF">PNE06_16450</name>
</gene>
<evidence type="ECO:0000256" key="1">
    <source>
        <dbReference type="SAM" id="Phobius"/>
    </source>
</evidence>
<dbReference type="Proteomes" id="UP000429811">
    <property type="component" value="Unassembled WGS sequence"/>
</dbReference>
<evidence type="ECO:0000313" key="2">
    <source>
        <dbReference type="EMBL" id="CUN94900.1"/>
    </source>
</evidence>
<feature type="transmembrane region" description="Helical" evidence="1">
    <location>
        <begin position="53"/>
        <end position="71"/>
    </location>
</feature>
<organism evidence="2 6">
    <name type="scientific">Flavonifractor plautii</name>
    <name type="common">Fusobacterium plautii</name>
    <dbReference type="NCBI Taxonomy" id="292800"/>
    <lineage>
        <taxon>Bacteria</taxon>
        <taxon>Bacillati</taxon>
        <taxon>Bacillota</taxon>
        <taxon>Clostridia</taxon>
        <taxon>Eubacteriales</taxon>
        <taxon>Oscillospiraceae</taxon>
        <taxon>Flavonifractor</taxon>
    </lineage>
</organism>
<keyword evidence="1" id="KW-0472">Membrane</keyword>
<reference evidence="3" key="3">
    <citation type="submission" date="2023-01" db="EMBL/GenBank/DDBJ databases">
        <title>Human gut microbiome strain richness.</title>
        <authorList>
            <person name="Chen-Liaw A."/>
        </authorList>
    </citation>
    <scope>NUCLEOTIDE SEQUENCE</scope>
    <source>
        <strain evidence="4">1001287st1_F4_1001285I_161205</strain>
        <strain evidence="3">2225st1_A6_2225SCRN_200828</strain>
    </source>
</reference>
<proteinExistence type="predicted"/>
<keyword evidence="1" id="KW-0812">Transmembrane</keyword>
<name>A0A174B571_FLAPL</name>
<evidence type="ECO:0000313" key="7">
    <source>
        <dbReference type="Proteomes" id="UP000429811"/>
    </source>
</evidence>
<feature type="transmembrane region" description="Helical" evidence="1">
    <location>
        <begin position="27"/>
        <end position="47"/>
    </location>
</feature>
<dbReference type="EMBL" id="JAQLWO010000006">
    <property type="protein sequence ID" value="MDB7905877.1"/>
    <property type="molecule type" value="Genomic_DNA"/>
</dbReference>
<evidence type="ECO:0000313" key="5">
    <source>
        <dbReference type="EMBL" id="MSB49416.1"/>
    </source>
</evidence>
<dbReference type="AlphaFoldDB" id="A0A174B571"/>
<dbReference type="EMBL" id="CYZT01000028">
    <property type="protein sequence ID" value="CUN94900.1"/>
    <property type="molecule type" value="Genomic_DNA"/>
</dbReference>
<dbReference type="GeneID" id="89522010"/>
<dbReference type="RefSeq" id="WP_009259351.1">
    <property type="nucleotide sequence ID" value="NZ_CAAKOI010000174.1"/>
</dbReference>
<dbReference type="Proteomes" id="UP001211006">
    <property type="component" value="Unassembled WGS sequence"/>
</dbReference>
<evidence type="ECO:0000313" key="6">
    <source>
        <dbReference type="Proteomes" id="UP000095746"/>
    </source>
</evidence>
<sequence length="117" mass="13783">MDSETYYIPVNYTDAGKLFGLFEIRNAIESVVLGLPVLGLCTALLPFTITWKIIVTLCLLVPTVGFALIGLKDDSLTRYLKTWWTWRRRRRVLTYRGEVNAHEFEKRYLRWFRHGNQ</sequence>
<evidence type="ECO:0008006" key="8">
    <source>
        <dbReference type="Google" id="ProtNLM"/>
    </source>
</evidence>
<dbReference type="EMBL" id="WKPO01000016">
    <property type="protein sequence ID" value="MSB49416.1"/>
    <property type="molecule type" value="Genomic_DNA"/>
</dbReference>
<dbReference type="EMBL" id="JAQLWV010000028">
    <property type="protein sequence ID" value="MDB7934675.1"/>
    <property type="molecule type" value="Genomic_DNA"/>
</dbReference>
<accession>A0A174B571</accession>
<reference evidence="5 7" key="2">
    <citation type="journal article" date="2019" name="Nat. Med.">
        <title>A library of human gut bacterial isolates paired with longitudinal multiomics data enables mechanistic microbiome research.</title>
        <authorList>
            <person name="Poyet M."/>
            <person name="Groussin M."/>
            <person name="Gibbons S.M."/>
            <person name="Avila-Pacheco J."/>
            <person name="Jiang X."/>
            <person name="Kearney S.M."/>
            <person name="Perrotta A.R."/>
            <person name="Berdy B."/>
            <person name="Zhao S."/>
            <person name="Lieberman T.D."/>
            <person name="Swanson P.K."/>
            <person name="Smith M."/>
            <person name="Roesemann S."/>
            <person name="Alexander J.E."/>
            <person name="Rich S.A."/>
            <person name="Livny J."/>
            <person name="Vlamakis H."/>
            <person name="Clish C."/>
            <person name="Bullock K."/>
            <person name="Deik A."/>
            <person name="Scott J."/>
            <person name="Pierce K.A."/>
            <person name="Xavier R.J."/>
            <person name="Alm E.J."/>
        </authorList>
    </citation>
    <scope>NUCLEOTIDE SEQUENCE [LARGE SCALE GENOMIC DNA]</scope>
    <source>
        <strain evidence="5 7">BIOML-A5</strain>
    </source>
</reference>
<evidence type="ECO:0000313" key="4">
    <source>
        <dbReference type="EMBL" id="MDB7934675.1"/>
    </source>
</evidence>
<evidence type="ECO:0000313" key="3">
    <source>
        <dbReference type="EMBL" id="MDB7905877.1"/>
    </source>
</evidence>